<dbReference type="OMA" id="FRRQPFE"/>
<evidence type="ECO:0000313" key="3">
    <source>
        <dbReference type="RefSeq" id="XP_023164929.1"/>
    </source>
</evidence>
<accession>A0A6J1LDB0</accession>
<sequence length="573" mass="67386">MDKKETKLSADERQFFVATRMSLPLFMLSRNRLREDNLDSVQKQFKLAGGHYNASCQQENRREEFSAATYDHYRHVTGFEKTPVTPYPPKRPLRYNREMTTWRGYQQAPNRYGVLPEPYKSRMGSKGSVFAKMHVNKSRVSIKPPPSQFYELPSEIERFFRPENKQKGIFLTNARERRPSTRFMTCDPTMCWRNPEDPGPYETYTNNHEIRTNMAPKKVVKLDNPHLFLRNSCVLTNRSPLLRPHISFEPCPGRYDIRYPNVCPCERGMKPSPRLTIYIETQKRNKFRRLPYKPVNVRKLCEPDWRHVIGRGHKHLFQMGKHDLPKTQVKKTEKKGKKAEKQLKLYADGKYLNMLVNPKHFSISVRDFPLDPYVPRIVYNCIAKRIVRKQLRNNKKIAFMSGQERWKDGVRVLQMTQRQLEEIKARLPEDRRLEDHPINLRPSKMVSRLQFVPERMRTTYLPTLRKRLFKFLPIPGARVLVTDSDIRPDLPFDRENPTGLYHVKLDETKFFRDSILLEMEQQRLGIAKLDKTAEDKSSEPSMSGISMTPSITSAGKSSIQNRLTILMETQPDD</sequence>
<protein>
    <submittedName>
        <fullName evidence="3">Uncharacterized protein LOC111595437</fullName>
    </submittedName>
</protein>
<dbReference type="OrthoDB" id="6275292at2759"/>
<feature type="compositionally biased region" description="Polar residues" evidence="1">
    <location>
        <begin position="539"/>
        <end position="556"/>
    </location>
</feature>
<evidence type="ECO:0000313" key="2">
    <source>
        <dbReference type="Proteomes" id="UP000504633"/>
    </source>
</evidence>
<feature type="region of interest" description="Disordered" evidence="1">
    <location>
        <begin position="530"/>
        <end position="556"/>
    </location>
</feature>
<gene>
    <name evidence="3" type="primary">LOC111595437</name>
</gene>
<reference evidence="3" key="1">
    <citation type="submission" date="2025-08" db="UniProtKB">
        <authorList>
            <consortium name="RefSeq"/>
        </authorList>
    </citation>
    <scope>IDENTIFICATION</scope>
    <source>
        <strain evidence="3">15085-1641.00</strain>
        <tissue evidence="3">Whole body</tissue>
    </source>
</reference>
<keyword evidence="2" id="KW-1185">Reference proteome</keyword>
<proteinExistence type="predicted"/>
<name>A0A6J1LDB0_DROHY</name>
<dbReference type="AlphaFoldDB" id="A0A6J1LDB0"/>
<dbReference type="KEGG" id="dhe:111595437"/>
<evidence type="ECO:0000256" key="1">
    <source>
        <dbReference type="SAM" id="MobiDB-lite"/>
    </source>
</evidence>
<organism evidence="2 3">
    <name type="scientific">Drosophila hydei</name>
    <name type="common">Fruit fly</name>
    <dbReference type="NCBI Taxonomy" id="7224"/>
    <lineage>
        <taxon>Eukaryota</taxon>
        <taxon>Metazoa</taxon>
        <taxon>Ecdysozoa</taxon>
        <taxon>Arthropoda</taxon>
        <taxon>Hexapoda</taxon>
        <taxon>Insecta</taxon>
        <taxon>Pterygota</taxon>
        <taxon>Neoptera</taxon>
        <taxon>Endopterygota</taxon>
        <taxon>Diptera</taxon>
        <taxon>Brachycera</taxon>
        <taxon>Muscomorpha</taxon>
        <taxon>Ephydroidea</taxon>
        <taxon>Drosophilidae</taxon>
        <taxon>Drosophila</taxon>
    </lineage>
</organism>
<dbReference type="GeneID" id="111595437"/>
<dbReference type="RefSeq" id="XP_023164929.1">
    <property type="nucleotide sequence ID" value="XM_023309161.2"/>
</dbReference>
<dbReference type="Proteomes" id="UP000504633">
    <property type="component" value="Unplaced"/>
</dbReference>